<dbReference type="EMBL" id="QVQW01000010">
    <property type="protein sequence ID" value="RKU47231.1"/>
    <property type="molecule type" value="Genomic_DNA"/>
</dbReference>
<gene>
    <name evidence="2" type="ORF">DL546_008595</name>
</gene>
<sequence length="361" mass="39510">MDSTRITGLDELEAHLDELVKDATIPLNAKLFDHVELQLTHANIPPLIPRLLPQLTTILKSYPDDPSILASLTSKLLDPVPFTHILSLTDEASLILALQSPAPSANILAMTVLEKAAKAPADAAILAGMKNLLAAFLHAWLISPDVSVGAKGSKVLGALLEVDSDLPLPASREEITVPARTRTPGEGRLWRRMFSDKAISSIILRVCSGQDAATRDDERQLTLAQGRLLRILPHLASLNFRAVSDISLRLDGDNVGAAAEERRSLLHFAALDMVNKRDRLMHLSLVDFFEAFVAAMSPHFSEPSPYKTETVRGLIRSATERDAILKEALLSLPDRIAPEEQNALRSWIRELMPGESIRVGH</sequence>
<dbReference type="STRING" id="177199.A0A420YHB8"/>
<accession>A0A420YHB8</accession>
<protein>
    <recommendedName>
        <fullName evidence="1">DNA mismatch repair protein HSM3 N-terminal domain-containing protein</fullName>
    </recommendedName>
</protein>
<evidence type="ECO:0000313" key="2">
    <source>
        <dbReference type="EMBL" id="RKU47231.1"/>
    </source>
</evidence>
<feature type="domain" description="DNA mismatch repair protein HSM3 N-terminal" evidence="1">
    <location>
        <begin position="27"/>
        <end position="117"/>
    </location>
</feature>
<comment type="caution">
    <text evidence="2">The sequence shown here is derived from an EMBL/GenBank/DDBJ whole genome shotgun (WGS) entry which is preliminary data.</text>
</comment>
<dbReference type="Pfam" id="PF18795">
    <property type="entry name" value="HSM3_N"/>
    <property type="match status" value="1"/>
</dbReference>
<evidence type="ECO:0000259" key="1">
    <source>
        <dbReference type="Pfam" id="PF18795"/>
    </source>
</evidence>
<dbReference type="Proteomes" id="UP000275385">
    <property type="component" value="Unassembled WGS sequence"/>
</dbReference>
<evidence type="ECO:0000313" key="3">
    <source>
        <dbReference type="Proteomes" id="UP000275385"/>
    </source>
</evidence>
<keyword evidence="3" id="KW-1185">Reference proteome</keyword>
<dbReference type="InterPro" id="IPR041335">
    <property type="entry name" value="HSM3_N"/>
</dbReference>
<dbReference type="OrthoDB" id="4538483at2759"/>
<name>A0A420YHB8_9PEZI</name>
<dbReference type="Gene3D" id="1.25.10.50">
    <property type="match status" value="1"/>
</dbReference>
<organism evidence="2 3">
    <name type="scientific">Coniochaeta pulveracea</name>
    <dbReference type="NCBI Taxonomy" id="177199"/>
    <lineage>
        <taxon>Eukaryota</taxon>
        <taxon>Fungi</taxon>
        <taxon>Dikarya</taxon>
        <taxon>Ascomycota</taxon>
        <taxon>Pezizomycotina</taxon>
        <taxon>Sordariomycetes</taxon>
        <taxon>Sordariomycetidae</taxon>
        <taxon>Coniochaetales</taxon>
        <taxon>Coniochaetaceae</taxon>
        <taxon>Coniochaeta</taxon>
    </lineage>
</organism>
<proteinExistence type="predicted"/>
<reference evidence="2 3" key="1">
    <citation type="submission" date="2018-08" db="EMBL/GenBank/DDBJ databases">
        <title>Draft genome of the lignicolous fungus Coniochaeta pulveracea.</title>
        <authorList>
            <person name="Borstlap C.J."/>
            <person name="De Witt R.N."/>
            <person name="Botha A."/>
            <person name="Volschenk H."/>
        </authorList>
    </citation>
    <scope>NUCLEOTIDE SEQUENCE [LARGE SCALE GENOMIC DNA]</scope>
    <source>
        <strain evidence="2 3">CAB683</strain>
    </source>
</reference>
<dbReference type="AlphaFoldDB" id="A0A420YHB8"/>